<name>A0A9X1YCE5_9PROT</name>
<sequence>MRRALSDRLLPGLVAAMALLAALALGGARGAATLAARWQTGAAAAVLVQVPEPAAPAAPAEGAPAGGPPAARRLDAPPAARRLDGPPAARRLDAALAALRSIPSVSEARPMDDARMQALLRPWLGDAADLPLPGVIELRLDPDAALPEGADSLEARLAAVAPGALVESHGLWVARLGALARSLQAVSLAALLLVAGVAAAVVAVATRAGLIARREAIGVLHTLGATDGDIARRFARRVFALAGAGALMGAALAVPLLAGLAGLAAPLLGGAAGAGSGIGWAWAGLPWAELVALPPLAALIGWATAQLTVRRWLRRLP</sequence>
<feature type="region of interest" description="Disordered" evidence="1">
    <location>
        <begin position="56"/>
        <end position="85"/>
    </location>
</feature>
<evidence type="ECO:0000313" key="3">
    <source>
        <dbReference type="EMBL" id="MCK8787165.1"/>
    </source>
</evidence>
<keyword evidence="2" id="KW-0812">Transmembrane</keyword>
<reference evidence="3" key="1">
    <citation type="submission" date="2022-04" db="EMBL/GenBank/DDBJ databases">
        <title>Roseomonas acroporae sp. nov., isolated from coral Acropora digitifera.</title>
        <authorList>
            <person name="Sun H."/>
        </authorList>
    </citation>
    <scope>NUCLEOTIDE SEQUENCE</scope>
    <source>
        <strain evidence="3">NAR14</strain>
    </source>
</reference>
<comment type="caution">
    <text evidence="3">The sequence shown here is derived from an EMBL/GenBank/DDBJ whole genome shotgun (WGS) entry which is preliminary data.</text>
</comment>
<evidence type="ECO:0000313" key="4">
    <source>
        <dbReference type="Proteomes" id="UP001139516"/>
    </source>
</evidence>
<accession>A0A9X1YCE5</accession>
<organism evidence="3 4">
    <name type="scientific">Roseomonas acroporae</name>
    <dbReference type="NCBI Taxonomy" id="2937791"/>
    <lineage>
        <taxon>Bacteria</taxon>
        <taxon>Pseudomonadati</taxon>
        <taxon>Pseudomonadota</taxon>
        <taxon>Alphaproteobacteria</taxon>
        <taxon>Acetobacterales</taxon>
        <taxon>Roseomonadaceae</taxon>
        <taxon>Roseomonas</taxon>
    </lineage>
</organism>
<dbReference type="Proteomes" id="UP001139516">
    <property type="component" value="Unassembled WGS sequence"/>
</dbReference>
<dbReference type="PANTHER" id="PTHR47755">
    <property type="entry name" value="CELL DIVISION PROTEIN FTSX"/>
    <property type="match status" value="1"/>
</dbReference>
<feature type="transmembrane region" description="Helical" evidence="2">
    <location>
        <begin position="238"/>
        <end position="265"/>
    </location>
</feature>
<dbReference type="GO" id="GO:0032153">
    <property type="term" value="C:cell division site"/>
    <property type="evidence" value="ECO:0007669"/>
    <property type="project" value="TreeGrafter"/>
</dbReference>
<evidence type="ECO:0000256" key="2">
    <source>
        <dbReference type="SAM" id="Phobius"/>
    </source>
</evidence>
<keyword evidence="4" id="KW-1185">Reference proteome</keyword>
<evidence type="ECO:0000256" key="1">
    <source>
        <dbReference type="SAM" id="MobiDB-lite"/>
    </source>
</evidence>
<dbReference type="GO" id="GO:0016020">
    <property type="term" value="C:membrane"/>
    <property type="evidence" value="ECO:0007669"/>
    <property type="project" value="InterPro"/>
</dbReference>
<keyword evidence="3" id="KW-0131">Cell cycle</keyword>
<proteinExistence type="predicted"/>
<keyword evidence="3" id="KW-0132">Cell division</keyword>
<dbReference type="AlphaFoldDB" id="A0A9X1YCE5"/>
<keyword evidence="2" id="KW-0472">Membrane</keyword>
<protein>
    <submittedName>
        <fullName evidence="3">Cell division protein FtsX</fullName>
    </submittedName>
</protein>
<dbReference type="EMBL" id="JALPRX010000108">
    <property type="protein sequence ID" value="MCK8787165.1"/>
    <property type="molecule type" value="Genomic_DNA"/>
</dbReference>
<feature type="transmembrane region" description="Helical" evidence="2">
    <location>
        <begin position="185"/>
        <end position="205"/>
    </location>
</feature>
<feature type="compositionally biased region" description="Low complexity" evidence="1">
    <location>
        <begin position="56"/>
        <end position="80"/>
    </location>
</feature>
<keyword evidence="2" id="KW-1133">Transmembrane helix</keyword>
<dbReference type="PANTHER" id="PTHR47755:SF1">
    <property type="entry name" value="CELL DIVISION PROTEIN FTSX"/>
    <property type="match status" value="1"/>
</dbReference>
<dbReference type="GO" id="GO:0051301">
    <property type="term" value="P:cell division"/>
    <property type="evidence" value="ECO:0007669"/>
    <property type="project" value="UniProtKB-KW"/>
</dbReference>
<gene>
    <name evidence="3" type="ORF">M0638_22580</name>
</gene>
<dbReference type="InterPro" id="IPR004513">
    <property type="entry name" value="FtsX"/>
</dbReference>
<feature type="transmembrane region" description="Helical" evidence="2">
    <location>
        <begin position="285"/>
        <end position="305"/>
    </location>
</feature>